<feature type="compositionally biased region" description="Basic and acidic residues" evidence="1">
    <location>
        <begin position="64"/>
        <end position="74"/>
    </location>
</feature>
<accession>A0A834MA45</accession>
<organism evidence="2 3">
    <name type="scientific">Rhynchophorus ferrugineus</name>
    <name type="common">Red palm weevil</name>
    <name type="synonym">Curculio ferrugineus</name>
    <dbReference type="NCBI Taxonomy" id="354439"/>
    <lineage>
        <taxon>Eukaryota</taxon>
        <taxon>Metazoa</taxon>
        <taxon>Ecdysozoa</taxon>
        <taxon>Arthropoda</taxon>
        <taxon>Hexapoda</taxon>
        <taxon>Insecta</taxon>
        <taxon>Pterygota</taxon>
        <taxon>Neoptera</taxon>
        <taxon>Endopterygota</taxon>
        <taxon>Coleoptera</taxon>
        <taxon>Polyphaga</taxon>
        <taxon>Cucujiformia</taxon>
        <taxon>Curculionidae</taxon>
        <taxon>Dryophthorinae</taxon>
        <taxon>Rhynchophorus</taxon>
    </lineage>
</organism>
<keyword evidence="3" id="KW-1185">Reference proteome</keyword>
<evidence type="ECO:0000256" key="1">
    <source>
        <dbReference type="SAM" id="MobiDB-lite"/>
    </source>
</evidence>
<comment type="caution">
    <text evidence="2">The sequence shown here is derived from an EMBL/GenBank/DDBJ whole genome shotgun (WGS) entry which is preliminary data.</text>
</comment>
<protein>
    <submittedName>
        <fullName evidence="2">Uncharacterized protein</fullName>
    </submittedName>
</protein>
<feature type="compositionally biased region" description="Low complexity" evidence="1">
    <location>
        <begin position="75"/>
        <end position="90"/>
    </location>
</feature>
<feature type="region of interest" description="Disordered" evidence="1">
    <location>
        <begin position="58"/>
        <end position="125"/>
    </location>
</feature>
<dbReference type="Proteomes" id="UP000625711">
    <property type="component" value="Unassembled WGS sequence"/>
</dbReference>
<evidence type="ECO:0000313" key="3">
    <source>
        <dbReference type="Proteomes" id="UP000625711"/>
    </source>
</evidence>
<name>A0A834MA45_RHYFE</name>
<feature type="region of interest" description="Disordered" evidence="1">
    <location>
        <begin position="18"/>
        <end position="41"/>
    </location>
</feature>
<dbReference type="AlphaFoldDB" id="A0A834MA45"/>
<proteinExistence type="predicted"/>
<sequence length="125" mass="13894">MYFMVMLLESLPNDRFLRHSHRPQDERQRKRSASSGNGVLAAAQDTVVVLAAIVGRLPVPPRFGYDRPPSRNEPSRTSTQRSQRRASPASVAERYGPPGAPVDRAPRRSCFASNKRPPTLSTKTP</sequence>
<gene>
    <name evidence="2" type="ORF">GWI33_016584</name>
</gene>
<dbReference type="EMBL" id="JAACXV010014094">
    <property type="protein sequence ID" value="KAF7270434.1"/>
    <property type="molecule type" value="Genomic_DNA"/>
</dbReference>
<reference evidence="2" key="1">
    <citation type="submission" date="2020-08" db="EMBL/GenBank/DDBJ databases">
        <title>Genome sequencing and assembly of the red palm weevil Rhynchophorus ferrugineus.</title>
        <authorList>
            <person name="Dias G.B."/>
            <person name="Bergman C.M."/>
            <person name="Manee M."/>
        </authorList>
    </citation>
    <scope>NUCLEOTIDE SEQUENCE</scope>
    <source>
        <strain evidence="2">AA-2017</strain>
        <tissue evidence="2">Whole larva</tissue>
    </source>
</reference>
<evidence type="ECO:0000313" key="2">
    <source>
        <dbReference type="EMBL" id="KAF7270434.1"/>
    </source>
</evidence>